<dbReference type="EMBL" id="JBHIRY010000024">
    <property type="protein sequence ID" value="MFB5762742.1"/>
    <property type="molecule type" value="Genomic_DNA"/>
</dbReference>
<protein>
    <submittedName>
        <fullName evidence="5">GH92 family glycosyl hydrolase</fullName>
        <ecNumber evidence="5">3.2.1.-</ecNumber>
    </submittedName>
</protein>
<evidence type="ECO:0000313" key="5">
    <source>
        <dbReference type="EMBL" id="MFB5762742.1"/>
    </source>
</evidence>
<keyword evidence="1" id="KW-0732">Signal</keyword>
<organism evidence="5 6">
    <name type="scientific">Paenibacillus medicaginis</name>
    <dbReference type="NCBI Taxonomy" id="1470560"/>
    <lineage>
        <taxon>Bacteria</taxon>
        <taxon>Bacillati</taxon>
        <taxon>Bacillota</taxon>
        <taxon>Bacilli</taxon>
        <taxon>Bacillales</taxon>
        <taxon>Paenibacillaceae</taxon>
        <taxon>Paenibacillus</taxon>
    </lineage>
</organism>
<evidence type="ECO:0000259" key="4">
    <source>
        <dbReference type="PROSITE" id="PS51175"/>
    </source>
</evidence>
<dbReference type="CDD" id="cd04084">
    <property type="entry name" value="CBM6_xylanase-like"/>
    <property type="match status" value="3"/>
</dbReference>
<dbReference type="InterPro" id="IPR000421">
    <property type="entry name" value="FA58C"/>
</dbReference>
<dbReference type="RefSeq" id="WP_375521832.1">
    <property type="nucleotide sequence ID" value="NZ_JBHIRY010000024.1"/>
</dbReference>
<dbReference type="Proteomes" id="UP001580430">
    <property type="component" value="Unassembled WGS sequence"/>
</dbReference>
<dbReference type="Gene3D" id="3.30.2080.10">
    <property type="entry name" value="GH92 mannosidase domain"/>
    <property type="match status" value="1"/>
</dbReference>
<evidence type="ECO:0000313" key="6">
    <source>
        <dbReference type="Proteomes" id="UP001580430"/>
    </source>
</evidence>
<dbReference type="InterPro" id="IPR041371">
    <property type="entry name" value="GH92_N"/>
</dbReference>
<dbReference type="Pfam" id="PF00754">
    <property type="entry name" value="F5_F8_type_C"/>
    <property type="match status" value="1"/>
</dbReference>
<feature type="domain" description="CBM6" evidence="4">
    <location>
        <begin position="1331"/>
        <end position="1473"/>
    </location>
</feature>
<gene>
    <name evidence="5" type="ORF">ACE5LO_20390</name>
</gene>
<feature type="domain" description="CBM6" evidence="4">
    <location>
        <begin position="1482"/>
        <end position="1624"/>
    </location>
</feature>
<dbReference type="Pfam" id="PF03422">
    <property type="entry name" value="CBM_6"/>
    <property type="match status" value="3"/>
</dbReference>
<keyword evidence="6" id="KW-1185">Reference proteome</keyword>
<dbReference type="InterPro" id="IPR008979">
    <property type="entry name" value="Galactose-bd-like_sf"/>
</dbReference>
<dbReference type="GO" id="GO:0016798">
    <property type="term" value="F:hydrolase activity, acting on glycosyl bonds"/>
    <property type="evidence" value="ECO:0007669"/>
    <property type="project" value="UniProtKB-KW"/>
</dbReference>
<name>A0ABV5C5E5_9BACL</name>
<evidence type="ECO:0000256" key="2">
    <source>
        <dbReference type="SAM" id="MobiDB-lite"/>
    </source>
</evidence>
<dbReference type="Gene3D" id="1.20.1610.10">
    <property type="entry name" value="alpha-1,2-mannosidases domains"/>
    <property type="match status" value="1"/>
</dbReference>
<keyword evidence="5" id="KW-0326">Glycosidase</keyword>
<dbReference type="SUPFAM" id="SSF49785">
    <property type="entry name" value="Galactose-binding domain-like"/>
    <property type="match status" value="4"/>
</dbReference>
<dbReference type="NCBIfam" id="TIGR01180">
    <property type="entry name" value="aman2_put"/>
    <property type="match status" value="1"/>
</dbReference>
<dbReference type="InterPro" id="IPR050883">
    <property type="entry name" value="PNGase"/>
</dbReference>
<feature type="domain" description="F5/8 type C" evidence="3">
    <location>
        <begin position="32"/>
        <end position="180"/>
    </location>
</feature>
<dbReference type="PROSITE" id="PS50022">
    <property type="entry name" value="FA58C_3"/>
    <property type="match status" value="1"/>
</dbReference>
<dbReference type="PANTHER" id="PTHR12143">
    <property type="entry name" value="PEPTIDE N-GLYCANASE PNGASE -RELATED"/>
    <property type="match status" value="1"/>
</dbReference>
<accession>A0ABV5C5E5</accession>
<feature type="region of interest" description="Disordered" evidence="2">
    <location>
        <begin position="1623"/>
        <end position="1644"/>
    </location>
</feature>
<dbReference type="EC" id="3.2.1.-" evidence="5"/>
<dbReference type="Gene3D" id="1.20.1050.60">
    <property type="entry name" value="alpha-1,2-mannosidase"/>
    <property type="match status" value="1"/>
</dbReference>
<dbReference type="SUPFAM" id="SSF48208">
    <property type="entry name" value="Six-hairpin glycosidases"/>
    <property type="match status" value="1"/>
</dbReference>
<dbReference type="Gene3D" id="2.70.98.10">
    <property type="match status" value="1"/>
</dbReference>
<dbReference type="Pfam" id="PF17678">
    <property type="entry name" value="Glyco_hydro_92N"/>
    <property type="match status" value="1"/>
</dbReference>
<feature type="compositionally biased region" description="Acidic residues" evidence="2">
    <location>
        <begin position="1289"/>
        <end position="1304"/>
    </location>
</feature>
<sequence length="1793" mass="197295">MVKRLVARIMAALFVLIMLESVTVNLIWAASAAPSAEGKNTRNVALNAKVTASGQCNSNEGGKNAVDGDSTTKWCDNSSGAGKWLKLDLGKVYTINEWVVYNAAFSESGNVPFWNTKDFRLQKSMDGKKWETVDVVRNNVQTVVDRYVPAFSSRYVRFYVERGAHDNNTVRLYELELYGVDEGQEPDYPATNKLPVDYVDPFINTLGDNGQTNPGPSTPFGLVSLGPDGDGGAFSGYYYQDKNLKGFSHLRFSGVGCSGGGGNILMMPETRTFTNNSGEYKQKYDKSSEQASPGYYGVELASGINAELTTSDNVGFHRYTFPANEADGSVLVDLSNSYAGMLDANLTVENNNEISGMIQSKNVCGYGNYKLYYSIQFDHDFASYTSWKGNDTGAVPQRSGSNTGVWLDFDTQNNKVIQAKVGISPISVEQAKSERDHDISGWDFDAQHQKARSMWSEVLNKIEITDNDEKEKTIFYTQLYHMFLHPKNVTSSAGEFRAGRDENTIRNTSELGDDFEYYSGWSTWDDFRKYPLYSILEPKKYENMVKSLVDLYRTRGTYTQYGDGYWPSPTVRNEFNGAVILDAYSKGFTDFDAYTALEGMAVDTDHYVYSDNDVSGKLERAYSAYFPMRLAEMLGDKDTYAKYRDIALSYKKLWNPGQVDEKGEKRGFFTPNARNVSASEITQVDKYAYQGNLWQYRFFVLQDIAGLADLMGGIREMAGELLHFFEINEYMAVNETAPLDAPYLFNYLRMPYLTQYYAREYTTEVVTQNYHNHGRYAFPIKSRVYRDDPEGYLPTMDDDAGAMASWYVYSAMGIYPGNPGEAMFLIGSPIFSEVKLHLDNGKTFTIKANNVSSDNRFIQSAELNGSNFDQAWIRYEDIMQGGTLEFSMGSVPNTSWGASKAAMPPATDYSTEVDNNLIRQDLIAEKSEWKYLDKGKYAGAGWTNLNFDDSSWAAGRAVLGYDNKGFANTVVSYGPDGNNKYPTTYFRKTFEVTDLQDITKLEAGLIRDDGAVVYLNGREIIRTNMPQGNVDYGTYANATVGDERNMNSYVIDPSYLVEGTNVLTAEVHQVNATSSDIAFEFSLAAVKQMTKPAAPTHPVVDDAANTFGWTSVPGYDQPADYEFTTDGGAHWQTATSNPQIVGPAEYEVGEIQVRVKKDEGQGRTTGEALKSDKPYTSDVLWDVFDLEADVNRKGNMKVDISGTLKGQYVDSAVAVFQLMNGSEQAWVSNAVPVATGSFQLSQSFNVNAGNYQLNIYLVDEYNGNVYDSLWLADPIVSQAEPVPAPTPDPEPEPDPGTPGDEEIEPLPLPVKEEEPPIVEIPEDGEQPGSSGMFEFEERSAWTSAVNTFNNNPLKTESGNGGTVVANTFTGAWLSFEDADFGAEGVNHIAVEYDAPASRTPADGILEVRLGGVDGELVGTVQLPNTGSGWGTYKTAVANLNKTLTGTQDVYLVMKGSTDSTRLYMGNFDRFTLDYVKIRNDYARLELEKYDQWSTSANPANNGPLKTEAGKSGQQVANTFDGAWLAYLNMDFGNTGVNQFSIEYAGNTGNTAADAAVEIRLGGVDGTLVGKVATPPTASSWGTYATVTGSLTQTLTGMQDVYLVFKGKTDSTYKYIGNFDNASFSASTVPEQPEEPEQPGQPEQPEADVTLQFENRSAWTSAVNTFNNKPLKTESNNGGTVVGNTFTGAWLAFNDVNFGTKGKNNVEIVYDAPSQKAPADVTAEIRLNDANGELVGTVKLPNTGSGWGTYKTASAKLDRTLSGAQTVCIVFKGTTTSGLMYVGNLDSMTFTAAE</sequence>
<evidence type="ECO:0000259" key="3">
    <source>
        <dbReference type="PROSITE" id="PS50022"/>
    </source>
</evidence>
<reference evidence="5 6" key="1">
    <citation type="submission" date="2024-09" db="EMBL/GenBank/DDBJ databases">
        <title>Paenibacillus zeirhizospherea sp. nov., isolated from surface of the maize (Zea mays) roots in a horticulture field, Hungary.</title>
        <authorList>
            <person name="Marton D."/>
            <person name="Farkas M."/>
            <person name="Bedics A."/>
            <person name="Toth E."/>
            <person name="Tancsics A."/>
            <person name="Boka K."/>
            <person name="Marati G."/>
            <person name="Kriszt B."/>
            <person name="Cserhati M."/>
        </authorList>
    </citation>
    <scope>NUCLEOTIDE SEQUENCE [LARGE SCALE GENOMIC DNA]</scope>
    <source>
        <strain evidence="5 6">JCM 18446</strain>
    </source>
</reference>
<feature type="region of interest" description="Disordered" evidence="2">
    <location>
        <begin position="1279"/>
        <end position="1306"/>
    </location>
</feature>
<comment type="caution">
    <text evidence="5">The sequence shown here is derived from an EMBL/GenBank/DDBJ whole genome shotgun (WGS) entry which is preliminary data.</text>
</comment>
<dbReference type="InterPro" id="IPR005887">
    <property type="entry name" value="GH92_a_mannosidase_put"/>
</dbReference>
<dbReference type="InterPro" id="IPR012939">
    <property type="entry name" value="Glyco_hydro_92"/>
</dbReference>
<dbReference type="PROSITE" id="PS51175">
    <property type="entry name" value="CBM6"/>
    <property type="match status" value="3"/>
</dbReference>
<proteinExistence type="predicted"/>
<dbReference type="InterPro" id="IPR006584">
    <property type="entry name" value="Cellulose-bd_IV"/>
</dbReference>
<dbReference type="Pfam" id="PF07971">
    <property type="entry name" value="Glyco_hydro_92"/>
    <property type="match status" value="1"/>
</dbReference>
<dbReference type="InterPro" id="IPR005084">
    <property type="entry name" value="CBM6"/>
</dbReference>
<keyword evidence="5" id="KW-0378">Hydrolase</keyword>
<dbReference type="Gene3D" id="2.60.120.260">
    <property type="entry name" value="Galactose-binding domain-like"/>
    <property type="match status" value="5"/>
</dbReference>
<feature type="domain" description="CBM6" evidence="4">
    <location>
        <begin position="1648"/>
        <end position="1790"/>
    </location>
</feature>
<evidence type="ECO:0000256" key="1">
    <source>
        <dbReference type="ARBA" id="ARBA00022729"/>
    </source>
</evidence>
<dbReference type="InterPro" id="IPR014718">
    <property type="entry name" value="GH-type_carb-bd"/>
</dbReference>
<dbReference type="SMART" id="SM00606">
    <property type="entry name" value="CBD_IV"/>
    <property type="match status" value="3"/>
</dbReference>
<dbReference type="PANTHER" id="PTHR12143:SF39">
    <property type="entry name" value="SECRETED PROTEIN"/>
    <property type="match status" value="1"/>
</dbReference>
<dbReference type="InterPro" id="IPR008928">
    <property type="entry name" value="6-hairpin_glycosidase_sf"/>
</dbReference>